<keyword evidence="7" id="KW-0732">Signal</keyword>
<dbReference type="GO" id="GO:0004252">
    <property type="term" value="F:serine-type endopeptidase activity"/>
    <property type="evidence" value="ECO:0007669"/>
    <property type="project" value="UniProtKB-UniRule"/>
</dbReference>
<reference evidence="9 10" key="1">
    <citation type="submission" date="2018-04" db="EMBL/GenBank/DDBJ databases">
        <title>Chitinophaga fuyangensis sp. nov., isolated from soil in a chemical factory.</title>
        <authorList>
            <person name="Chen K."/>
        </authorList>
    </citation>
    <scope>NUCLEOTIDE SEQUENCE [LARGE SCALE GENOMIC DNA]</scope>
    <source>
        <strain evidence="9 10">LY-1</strain>
    </source>
</reference>
<feature type="signal peptide" evidence="7">
    <location>
        <begin position="1"/>
        <end position="27"/>
    </location>
</feature>
<dbReference type="PROSITE" id="PS00136">
    <property type="entry name" value="SUBTILASE_ASP"/>
    <property type="match status" value="1"/>
</dbReference>
<dbReference type="Pfam" id="PF00082">
    <property type="entry name" value="Peptidase_S8"/>
    <property type="match status" value="1"/>
</dbReference>
<gene>
    <name evidence="9" type="ORF">DCC81_22365</name>
</gene>
<dbReference type="InterPro" id="IPR023827">
    <property type="entry name" value="Peptidase_S8_Asp-AS"/>
</dbReference>
<dbReference type="PANTHER" id="PTHR43399:SF4">
    <property type="entry name" value="CELL WALL-ASSOCIATED PROTEASE"/>
    <property type="match status" value="1"/>
</dbReference>
<protein>
    <submittedName>
        <fullName evidence="9">Peptidase S8</fullName>
    </submittedName>
</protein>
<sequence>MTLFRKEPWSLVIALVLTAALASPAQAQRAVPRNWHLLSYDTDSVYGIGAEKAYQQLLKDKTSTPVVVAVIDSGVDTTHEDIKSILWTNPGEIPGNGIDDDHNGFVDDVHGWNFLGSKDGKSLKEDSDEATREYFRLKQQYINPDSALTPNSPDYAYWKKLQDRIEKPMVQNKMTYKTMSKLQENLNKCEYVLKGALKKDDFSQADLDSLVSADNDVMISRNFVLRLLQSTGEKDMTFQQFKTEFEEYLLDLKRKAEATDVMPNANREAIVGDNFNDIKDNHYGNNDIMGSFAFHGTHVSGIIGAVRGNGIGIDGIAANVRIMAVKVVPDGDERDKDVALGIRYAVDNGARIINMSFGKFFSPHKDWVDDAIRYAESKGVLLIHAAGNEGSDNDSVPDYPNPDFADHSRAANFITVGASGNGVTGSKIAGFSNYGKKEVDVFAPGVQIYSTIPEGNKYASASGTSMASPVVTGLAALLASYFPDLSAEQLKYVIVKSATPLPDGTTMVNKPGTQDDEVAFADLSVSGGIVNAYEAVKLASTLKGERTKSETKVKLKRGKRD</sequence>
<organism evidence="9 10">
    <name type="scientific">Chitinophaga parva</name>
    <dbReference type="NCBI Taxonomy" id="2169414"/>
    <lineage>
        <taxon>Bacteria</taxon>
        <taxon>Pseudomonadati</taxon>
        <taxon>Bacteroidota</taxon>
        <taxon>Chitinophagia</taxon>
        <taxon>Chitinophagales</taxon>
        <taxon>Chitinophagaceae</taxon>
        <taxon>Chitinophaga</taxon>
    </lineage>
</organism>
<dbReference type="PROSITE" id="PS00137">
    <property type="entry name" value="SUBTILASE_HIS"/>
    <property type="match status" value="1"/>
</dbReference>
<evidence type="ECO:0000256" key="7">
    <source>
        <dbReference type="SAM" id="SignalP"/>
    </source>
</evidence>
<evidence type="ECO:0000313" key="10">
    <source>
        <dbReference type="Proteomes" id="UP000244450"/>
    </source>
</evidence>
<feature type="chain" id="PRO_5015612308" evidence="7">
    <location>
        <begin position="28"/>
        <end position="561"/>
    </location>
</feature>
<feature type="active site" description="Charge relay system" evidence="5">
    <location>
        <position position="72"/>
    </location>
</feature>
<dbReference type="InterPro" id="IPR015500">
    <property type="entry name" value="Peptidase_S8_subtilisin-rel"/>
</dbReference>
<dbReference type="RefSeq" id="WP_108688890.1">
    <property type="nucleotide sequence ID" value="NZ_QCYK01000003.1"/>
</dbReference>
<dbReference type="CDD" id="cd07483">
    <property type="entry name" value="Peptidases_S8_Subtilisin_Novo-like"/>
    <property type="match status" value="1"/>
</dbReference>
<dbReference type="InterPro" id="IPR000209">
    <property type="entry name" value="Peptidase_S8/S53_dom"/>
</dbReference>
<comment type="similarity">
    <text evidence="1 5 6">Belongs to the peptidase S8 family.</text>
</comment>
<dbReference type="PROSITE" id="PS51892">
    <property type="entry name" value="SUBTILASE"/>
    <property type="match status" value="1"/>
</dbReference>
<comment type="caution">
    <text evidence="9">The sequence shown here is derived from an EMBL/GenBank/DDBJ whole genome shotgun (WGS) entry which is preliminary data.</text>
</comment>
<dbReference type="SUPFAM" id="SSF52743">
    <property type="entry name" value="Subtilisin-like"/>
    <property type="match status" value="1"/>
</dbReference>
<dbReference type="GO" id="GO:0006508">
    <property type="term" value="P:proteolysis"/>
    <property type="evidence" value="ECO:0007669"/>
    <property type="project" value="UniProtKB-KW"/>
</dbReference>
<dbReference type="InterPro" id="IPR034080">
    <property type="entry name" value="Protease_P7-like_dom"/>
</dbReference>
<dbReference type="Proteomes" id="UP000244450">
    <property type="component" value="Unassembled WGS sequence"/>
</dbReference>
<keyword evidence="10" id="KW-1185">Reference proteome</keyword>
<evidence type="ECO:0000256" key="1">
    <source>
        <dbReference type="ARBA" id="ARBA00011073"/>
    </source>
</evidence>
<dbReference type="Gene3D" id="3.40.50.200">
    <property type="entry name" value="Peptidase S8/S53 domain"/>
    <property type="match status" value="2"/>
</dbReference>
<dbReference type="PROSITE" id="PS00138">
    <property type="entry name" value="SUBTILASE_SER"/>
    <property type="match status" value="1"/>
</dbReference>
<dbReference type="OrthoDB" id="9798386at2"/>
<dbReference type="PRINTS" id="PR00723">
    <property type="entry name" value="SUBTILISIN"/>
</dbReference>
<feature type="active site" description="Charge relay system" evidence="5">
    <location>
        <position position="465"/>
    </location>
</feature>
<evidence type="ECO:0000313" key="9">
    <source>
        <dbReference type="EMBL" id="PUZ23146.1"/>
    </source>
</evidence>
<dbReference type="InterPro" id="IPR023828">
    <property type="entry name" value="Peptidase_S8_Ser-AS"/>
</dbReference>
<evidence type="ECO:0000256" key="5">
    <source>
        <dbReference type="PROSITE-ProRule" id="PRU01240"/>
    </source>
</evidence>
<keyword evidence="2 5" id="KW-0645">Protease</keyword>
<name>A0A2T7BDH9_9BACT</name>
<feature type="domain" description="Peptidase S8/S53" evidence="8">
    <location>
        <begin position="66"/>
        <end position="504"/>
    </location>
</feature>
<dbReference type="AlphaFoldDB" id="A0A2T7BDH9"/>
<evidence type="ECO:0000256" key="2">
    <source>
        <dbReference type="ARBA" id="ARBA00022670"/>
    </source>
</evidence>
<evidence type="ECO:0000256" key="6">
    <source>
        <dbReference type="RuleBase" id="RU003355"/>
    </source>
</evidence>
<dbReference type="PANTHER" id="PTHR43399">
    <property type="entry name" value="SUBTILISIN-RELATED"/>
    <property type="match status" value="1"/>
</dbReference>
<evidence type="ECO:0000256" key="3">
    <source>
        <dbReference type="ARBA" id="ARBA00022801"/>
    </source>
</evidence>
<dbReference type="InterPro" id="IPR022398">
    <property type="entry name" value="Peptidase_S8_His-AS"/>
</dbReference>
<evidence type="ECO:0000259" key="8">
    <source>
        <dbReference type="Pfam" id="PF00082"/>
    </source>
</evidence>
<keyword evidence="4 5" id="KW-0720">Serine protease</keyword>
<dbReference type="EMBL" id="QCYK01000003">
    <property type="protein sequence ID" value="PUZ23146.1"/>
    <property type="molecule type" value="Genomic_DNA"/>
</dbReference>
<evidence type="ECO:0000256" key="4">
    <source>
        <dbReference type="ARBA" id="ARBA00022825"/>
    </source>
</evidence>
<proteinExistence type="inferred from homology"/>
<dbReference type="InterPro" id="IPR051048">
    <property type="entry name" value="Peptidase_S8/S53_subtilisin"/>
</dbReference>
<accession>A0A2T7BDH9</accession>
<dbReference type="InterPro" id="IPR036852">
    <property type="entry name" value="Peptidase_S8/S53_dom_sf"/>
</dbReference>
<keyword evidence="3 5" id="KW-0378">Hydrolase</keyword>
<feature type="active site" description="Charge relay system" evidence="5">
    <location>
        <position position="295"/>
    </location>
</feature>